<dbReference type="CDD" id="cd14797">
    <property type="entry name" value="DUF302"/>
    <property type="match status" value="2"/>
</dbReference>
<feature type="domain" description="DUF302" evidence="1">
    <location>
        <begin position="91"/>
        <end position="153"/>
    </location>
</feature>
<evidence type="ECO:0000313" key="2">
    <source>
        <dbReference type="EMBL" id="AGC64203.1"/>
    </source>
</evidence>
<keyword evidence="3" id="KW-1185">Reference proteome</keyword>
<evidence type="ECO:0000259" key="1">
    <source>
        <dbReference type="Pfam" id="PF03625"/>
    </source>
</evidence>
<dbReference type="HOGENOM" id="CLU_865646_0_0_11"/>
<gene>
    <name evidence="2" type="ordered locus">MULP_04690</name>
</gene>
<sequence length="326" mass="33529">MFRGSRSLAARVAARLSVVAVVVAFSVTGCSGGNKIATESPSASVTTGAANGQRTVSTTYITYTSSQPFEATADALRAAAADNGMLIVGDINQDAELAANGLRLPGAHSFFVGNPQIGKTFFDATQAIGTVVPVRVHVWVDGDGPAHISYIDPAPEFTAVDPGLADAGQKISQAIRTIAAAAAAAAGGGTPQETKVETRFVTVDTSTAFEASIDALHSAADQNGMVILGDVNQASRLEAIGMQLQRSHSFFVGDPRIGKTLFGTTQAIGAVVPVRVHVWADARGPAHISYFDPAPLLTAIDPGRAEVGQQLSQAIHAIAEAAAAKR</sequence>
<dbReference type="InterPro" id="IPR005180">
    <property type="entry name" value="DUF302"/>
</dbReference>
<dbReference type="AlphaFoldDB" id="L7VCK6"/>
<dbReference type="KEGG" id="mli:MULP_04690"/>
<feature type="domain" description="DUF302" evidence="1">
    <location>
        <begin position="232"/>
        <end position="293"/>
    </location>
</feature>
<organism evidence="2 3">
    <name type="scientific">Mycobacterium liflandii (strain 128FXT)</name>
    <dbReference type="NCBI Taxonomy" id="459424"/>
    <lineage>
        <taxon>Bacteria</taxon>
        <taxon>Bacillati</taxon>
        <taxon>Actinomycetota</taxon>
        <taxon>Actinomycetes</taxon>
        <taxon>Mycobacteriales</taxon>
        <taxon>Mycobacteriaceae</taxon>
        <taxon>Mycobacterium</taxon>
        <taxon>Mycobacterium ulcerans group</taxon>
    </lineage>
</organism>
<proteinExistence type="predicted"/>
<dbReference type="PANTHER" id="PTHR38342:SF2">
    <property type="entry name" value="INNER MEMBRANE OR EXPORTED"/>
    <property type="match status" value="1"/>
</dbReference>
<dbReference type="Proteomes" id="UP000011157">
    <property type="component" value="Chromosome"/>
</dbReference>
<evidence type="ECO:0000313" key="3">
    <source>
        <dbReference type="Proteomes" id="UP000011157"/>
    </source>
</evidence>
<dbReference type="PROSITE" id="PS51257">
    <property type="entry name" value="PROKAR_LIPOPROTEIN"/>
    <property type="match status" value="1"/>
</dbReference>
<reference evidence="2 3" key="1">
    <citation type="journal article" date="2013" name="J. Bacteriol.">
        <title>Complete Genome Sequence of the Frog Pathogen Mycobacterium ulcerans Ecovar Liflandii.</title>
        <authorList>
            <person name="Tobias N.J."/>
            <person name="Doig K.D."/>
            <person name="Medema M.H."/>
            <person name="Chen H."/>
            <person name="Haring V."/>
            <person name="Moore R."/>
            <person name="Seemann T."/>
            <person name="Stinear T.P."/>
        </authorList>
    </citation>
    <scope>NUCLEOTIDE SEQUENCE [LARGE SCALE GENOMIC DNA]</scope>
    <source>
        <strain evidence="2 3">128FXT</strain>
    </source>
</reference>
<dbReference type="SUPFAM" id="SSF103247">
    <property type="entry name" value="TT1751-like"/>
    <property type="match status" value="2"/>
</dbReference>
<name>L7VCK6_MYCL1</name>
<dbReference type="PATRIC" id="fig|459424.11.peg.4830"/>
<dbReference type="Gene3D" id="3.30.310.70">
    <property type="entry name" value="TT1751-like domain"/>
    <property type="match status" value="2"/>
</dbReference>
<accession>L7VCK6</accession>
<dbReference type="Pfam" id="PF03625">
    <property type="entry name" value="DUF302"/>
    <property type="match status" value="2"/>
</dbReference>
<protein>
    <submittedName>
        <fullName evidence="2">Conserved membrane protein</fullName>
    </submittedName>
</protein>
<dbReference type="EMBL" id="CP003899">
    <property type="protein sequence ID" value="AGC64203.1"/>
    <property type="molecule type" value="Genomic_DNA"/>
</dbReference>
<dbReference type="PANTHER" id="PTHR38342">
    <property type="entry name" value="SLR5037 PROTEIN"/>
    <property type="match status" value="1"/>
</dbReference>
<dbReference type="InterPro" id="IPR035923">
    <property type="entry name" value="TT1751-like_sf"/>
</dbReference>